<keyword evidence="1" id="KW-0433">Leucine-rich repeat</keyword>
<dbReference type="eggNOG" id="COG4886">
    <property type="taxonomic scope" value="Bacteria"/>
</dbReference>
<organism evidence="4 5">
    <name type="scientific">Porphyromonas endodontalis (strain ATCC 35406 / DSM 24491 / JCM 8526 / CCUG 16442 / BCRC 14492 / NCTC 13058 / HG 370)</name>
    <name type="common">Bacteroides endodontalis</name>
    <dbReference type="NCBI Taxonomy" id="553175"/>
    <lineage>
        <taxon>Bacteria</taxon>
        <taxon>Pseudomonadati</taxon>
        <taxon>Bacteroidota</taxon>
        <taxon>Bacteroidia</taxon>
        <taxon>Bacteroidales</taxon>
        <taxon>Porphyromonadaceae</taxon>
        <taxon>Porphyromonas</taxon>
    </lineage>
</organism>
<dbReference type="PANTHER" id="PTHR47566:SF1">
    <property type="entry name" value="PROTEIN NUD1"/>
    <property type="match status" value="1"/>
</dbReference>
<feature type="signal peptide" evidence="3">
    <location>
        <begin position="1"/>
        <end position="25"/>
    </location>
</feature>
<evidence type="ECO:0000313" key="5">
    <source>
        <dbReference type="Proteomes" id="UP000004295"/>
    </source>
</evidence>
<feature type="chain" id="PRO_5002926296" evidence="3">
    <location>
        <begin position="26"/>
        <end position="607"/>
    </location>
</feature>
<accession>C3J8Q4</accession>
<evidence type="ECO:0000313" key="4">
    <source>
        <dbReference type="EMBL" id="EEN83379.1"/>
    </source>
</evidence>
<name>C3J8Q4_POREA</name>
<dbReference type="InterPro" id="IPR032675">
    <property type="entry name" value="LRR_dom_sf"/>
</dbReference>
<gene>
    <name evidence="4" type="ORF">POREN0001_0573</name>
</gene>
<protein>
    <submittedName>
        <fullName evidence="4">Leucine Rich Repeat protein</fullName>
    </submittedName>
</protein>
<dbReference type="AlphaFoldDB" id="C3J8Q4"/>
<dbReference type="Gene3D" id="3.80.10.10">
    <property type="entry name" value="Ribonuclease Inhibitor"/>
    <property type="match status" value="2"/>
</dbReference>
<dbReference type="EMBL" id="ACNN01000007">
    <property type="protein sequence ID" value="EEN83379.1"/>
    <property type="molecule type" value="Genomic_DNA"/>
</dbReference>
<comment type="caution">
    <text evidence="4">The sequence shown here is derived from an EMBL/GenBank/DDBJ whole genome shotgun (WGS) entry which is preliminary data.</text>
</comment>
<reference evidence="4 5" key="1">
    <citation type="submission" date="2009-04" db="EMBL/GenBank/DDBJ databases">
        <authorList>
            <person name="Sebastian Y."/>
            <person name="Madupu R."/>
            <person name="Durkin A.S."/>
            <person name="Torralba M."/>
            <person name="Methe B."/>
            <person name="Sutton G.G."/>
            <person name="Strausberg R.L."/>
            <person name="Nelson K.E."/>
        </authorList>
    </citation>
    <scope>NUCLEOTIDE SEQUENCE [LARGE SCALE GENOMIC DNA]</scope>
    <source>
        <strain evidence="5">ATCC 35406 / BCRC 14492 / JCM 8526 / NCTC 13058 / HG 370</strain>
    </source>
</reference>
<evidence type="ECO:0000256" key="3">
    <source>
        <dbReference type="SAM" id="SignalP"/>
    </source>
</evidence>
<keyword evidence="2" id="KW-0677">Repeat</keyword>
<dbReference type="STRING" id="553175.POREN0001_0573"/>
<sequence>MRRTVVRILVLIVACLGGACTSVLAQEHSIKMSFLDNVGSDFALLLMGSREGEVSLVWEDGSVEKHALHTTATAIRGKTKSKNLELRGDIAVLECSGNGLGMLDVTNMPPLTDLISRKNFFTKLDLTKNVNLRALTLESIPLETLDLSNNMLLDSVVCQNSGKMTSFVMPSHSPIQKLVLEGCPRIPSLDLSGAPELRHLNVAQVWLKELDLSNNKKISYLFAGFGYLNNRLEKLVLPKENEFETILLPATGLTELDLRDCKKLKTIATNNSVNLASINIEGLTELSVIECPSCAITSLDLSQCTKLTNLICNNNQIKTLRLDNCPLVWNVTCYANKLETLELSKCSLLKVLDCSRNPMLEKYELPMSLETLDISACNLSEISAVQGMKTLNSLTCSENQITTLDLSSLENLNTIICYANLISDLSSIVNLTQLVHVNVHTNPIKELTLPNAKGVYYVSVKGTDMNDCALNDLYKSLRPKEPKDDNNGAGGCILLNKTPFVATSNTALAIAKGWQVSDLGDGTGCPEGSPNEKIDANAISIARLSHGWVIGNIPMGTQCLLLYDLSGKLLSRIEVTASSMFVEAPGDGVYLIRLDDKTTLRCPPMSY</sequence>
<evidence type="ECO:0000256" key="1">
    <source>
        <dbReference type="ARBA" id="ARBA00022614"/>
    </source>
</evidence>
<dbReference type="InterPro" id="IPR052574">
    <property type="entry name" value="CDIRP"/>
</dbReference>
<dbReference type="PROSITE" id="PS51257">
    <property type="entry name" value="PROKAR_LIPOPROTEIN"/>
    <property type="match status" value="1"/>
</dbReference>
<dbReference type="PANTHER" id="PTHR47566">
    <property type="match status" value="1"/>
</dbReference>
<dbReference type="Proteomes" id="UP000004295">
    <property type="component" value="Unassembled WGS sequence"/>
</dbReference>
<dbReference type="GeneID" id="93364967"/>
<proteinExistence type="predicted"/>
<dbReference type="RefSeq" id="WP_004332407.1">
    <property type="nucleotide sequence ID" value="NZ_ACNN01000007.1"/>
</dbReference>
<keyword evidence="5" id="KW-1185">Reference proteome</keyword>
<evidence type="ECO:0000256" key="2">
    <source>
        <dbReference type="ARBA" id="ARBA00022737"/>
    </source>
</evidence>
<keyword evidence="3" id="KW-0732">Signal</keyword>
<dbReference type="SUPFAM" id="SSF52047">
    <property type="entry name" value="RNI-like"/>
    <property type="match status" value="1"/>
</dbReference>
<dbReference type="GO" id="GO:0035591">
    <property type="term" value="F:signaling adaptor activity"/>
    <property type="evidence" value="ECO:0007669"/>
    <property type="project" value="TreeGrafter"/>
</dbReference>